<keyword evidence="4" id="KW-1185">Reference proteome</keyword>
<evidence type="ECO:0000313" key="4">
    <source>
        <dbReference type="Proteomes" id="UP001626549"/>
    </source>
</evidence>
<keyword evidence="1" id="KW-0175">Coiled coil</keyword>
<accession>A0ABZ0IAZ6</accession>
<evidence type="ECO:0000256" key="1">
    <source>
        <dbReference type="SAM" id="Coils"/>
    </source>
</evidence>
<keyword evidence="2" id="KW-1133">Transmembrane helix</keyword>
<feature type="transmembrane region" description="Helical" evidence="2">
    <location>
        <begin position="15"/>
        <end position="36"/>
    </location>
</feature>
<dbReference type="RefSeq" id="WP_407326676.1">
    <property type="nucleotide sequence ID" value="NZ_CP136865.1"/>
</dbReference>
<feature type="coiled-coil region" evidence="1">
    <location>
        <begin position="38"/>
        <end position="72"/>
    </location>
</feature>
<proteinExistence type="predicted"/>
<organism evidence="3 4">
    <name type="scientific">Congregibacter brevis</name>
    <dbReference type="NCBI Taxonomy" id="3081201"/>
    <lineage>
        <taxon>Bacteria</taxon>
        <taxon>Pseudomonadati</taxon>
        <taxon>Pseudomonadota</taxon>
        <taxon>Gammaproteobacteria</taxon>
        <taxon>Cellvibrionales</taxon>
        <taxon>Halieaceae</taxon>
        <taxon>Congregibacter</taxon>
    </lineage>
</organism>
<keyword evidence="2" id="KW-0472">Membrane</keyword>
<evidence type="ECO:0000256" key="2">
    <source>
        <dbReference type="SAM" id="Phobius"/>
    </source>
</evidence>
<keyword evidence="2" id="KW-0812">Transmembrane</keyword>
<protein>
    <submittedName>
        <fullName evidence="3">Uncharacterized protein</fullName>
    </submittedName>
</protein>
<dbReference type="EMBL" id="CP136865">
    <property type="protein sequence ID" value="WOJ95984.1"/>
    <property type="molecule type" value="Genomic_DNA"/>
</dbReference>
<name>A0ABZ0IAZ6_9GAMM</name>
<dbReference type="Proteomes" id="UP001626549">
    <property type="component" value="Chromosome"/>
</dbReference>
<sequence>MLLRSVTRHVQDQNWFAVFLDFFIVVVGVFIGIQVANWNDEQGKLQDLERLLARLEVDLEVLSEDVARSKATYYESALVIKSGVDALKAQVALSDDVAIAVLGATTDLRWLSPVPNSFEEMVSTGGLDLLDSTEVRSALIEVQSFSQLAALTLDFWSGPFLNASITLAKYTTTEYDRRLNSSSRKLVGVDIESMASDEEALGALVTNLMLRNNLHETSILYEEAVEDALASIRKREAEFH</sequence>
<reference evidence="3 4" key="1">
    <citation type="submission" date="2023-10" db="EMBL/GenBank/DDBJ databases">
        <title>Two novel species belonging to the OM43/NOR5 clade.</title>
        <authorList>
            <person name="Park M."/>
        </authorList>
    </citation>
    <scope>NUCLEOTIDE SEQUENCE [LARGE SCALE GENOMIC DNA]</scope>
    <source>
        <strain evidence="3 4">IMCC45268</strain>
    </source>
</reference>
<evidence type="ECO:0000313" key="3">
    <source>
        <dbReference type="EMBL" id="WOJ95984.1"/>
    </source>
</evidence>
<gene>
    <name evidence="3" type="ORF">R0137_12115</name>
</gene>